<evidence type="ECO:0000313" key="1">
    <source>
        <dbReference type="EMBL" id="GIG73753.1"/>
    </source>
</evidence>
<accession>A0A8J3LNH4</accession>
<keyword evidence="2" id="KW-1185">Reference proteome</keyword>
<dbReference type="Proteomes" id="UP000653674">
    <property type="component" value="Unassembled WGS sequence"/>
</dbReference>
<comment type="caution">
    <text evidence="1">The sequence shown here is derived from an EMBL/GenBank/DDBJ whole genome shotgun (WGS) entry which is preliminary data.</text>
</comment>
<sequence>MALLVLFLFLLLLAAAGVVGLPADSRDGADWTATVDGWRQPRSDRGRLPM</sequence>
<protein>
    <submittedName>
        <fullName evidence="1">Uncharacterized protein</fullName>
    </submittedName>
</protein>
<proteinExistence type="predicted"/>
<name>A0A8J3LNH4_9ACTN</name>
<evidence type="ECO:0000313" key="2">
    <source>
        <dbReference type="Proteomes" id="UP000653674"/>
    </source>
</evidence>
<reference evidence="1" key="1">
    <citation type="submission" date="2021-01" db="EMBL/GenBank/DDBJ databases">
        <title>Whole genome shotgun sequence of Planosporangium flavigriseum NBRC 105377.</title>
        <authorList>
            <person name="Komaki H."/>
            <person name="Tamura T."/>
        </authorList>
    </citation>
    <scope>NUCLEOTIDE SEQUENCE</scope>
    <source>
        <strain evidence="1">NBRC 105377</strain>
    </source>
</reference>
<dbReference type="EMBL" id="BONU01000011">
    <property type="protein sequence ID" value="GIG73753.1"/>
    <property type="molecule type" value="Genomic_DNA"/>
</dbReference>
<dbReference type="AlphaFoldDB" id="A0A8J3LNH4"/>
<organism evidence="1 2">
    <name type="scientific">Planosporangium flavigriseum</name>
    <dbReference type="NCBI Taxonomy" id="373681"/>
    <lineage>
        <taxon>Bacteria</taxon>
        <taxon>Bacillati</taxon>
        <taxon>Actinomycetota</taxon>
        <taxon>Actinomycetes</taxon>
        <taxon>Micromonosporales</taxon>
        <taxon>Micromonosporaceae</taxon>
        <taxon>Planosporangium</taxon>
    </lineage>
</organism>
<gene>
    <name evidence="1" type="ORF">Pfl04_21570</name>
</gene>
<dbReference type="RefSeq" id="WP_168073043.1">
    <property type="nucleotide sequence ID" value="NZ_BAAAQJ010000008.1"/>
</dbReference>